<evidence type="ECO:0000313" key="1">
    <source>
        <dbReference type="EMBL" id="MDW8801941.1"/>
    </source>
</evidence>
<dbReference type="Gene3D" id="3.90.1200.10">
    <property type="match status" value="1"/>
</dbReference>
<dbReference type="InterPro" id="IPR011009">
    <property type="entry name" value="Kinase-like_dom_sf"/>
</dbReference>
<organism evidence="1 2">
    <name type="scientific">Clostridium tanneri</name>
    <dbReference type="NCBI Taxonomy" id="3037988"/>
    <lineage>
        <taxon>Bacteria</taxon>
        <taxon>Bacillati</taxon>
        <taxon>Bacillota</taxon>
        <taxon>Clostridia</taxon>
        <taxon>Eubacteriales</taxon>
        <taxon>Clostridiaceae</taxon>
        <taxon>Clostridium</taxon>
    </lineage>
</organism>
<dbReference type="NCBIfam" id="TIGR02906">
    <property type="entry name" value="spore_CotS"/>
    <property type="match status" value="1"/>
</dbReference>
<dbReference type="PANTHER" id="PTHR39179">
    <property type="entry name" value="SPORE COAT PROTEIN I"/>
    <property type="match status" value="1"/>
</dbReference>
<dbReference type="SUPFAM" id="SSF56112">
    <property type="entry name" value="Protein kinase-like (PK-like)"/>
    <property type="match status" value="1"/>
</dbReference>
<dbReference type="InterPro" id="IPR047175">
    <property type="entry name" value="CotS-like"/>
</dbReference>
<sequence length="350" mass="41798">MEAISNRYLGELSEKERKTIDKVLEQYDFQTISCSKVRSVYKIETTSGIICLKRIKHGRHKPNNGSILVQELIERNFYNIAKYYKTKDGRVYVRHKKVLFYVTEWIDGVECDLNNIDEALNCVKLLAEFHVAANSVDTSKLRVKNNLINWPKKFNASVQDLEKFQRVIDRKRIKSEFDSIYSSHIDSFYYRGMISLNFLNTSDYYRLSKEASKNKSICHDSFYYQNIIKRDSSYYIIDLDSIMIDLHVNDLGKLIRRLMSKKSYQWDFEKARRLIDAYASVNKLSKSELEVMLALIIFPHKFWKLGKRRYIKHKGWDEAKYMRKLTKLIKYNELQIKFLEDYLSFLKEYQ</sequence>
<keyword evidence="2" id="KW-1185">Reference proteome</keyword>
<dbReference type="RefSeq" id="WP_318798333.1">
    <property type="nucleotide sequence ID" value="NZ_JARUJP010000014.1"/>
</dbReference>
<protein>
    <submittedName>
        <fullName evidence="1">CotS family spore coat protein</fullName>
    </submittedName>
</protein>
<comment type="caution">
    <text evidence="1">The sequence shown here is derived from an EMBL/GenBank/DDBJ whole genome shotgun (WGS) entry which is preliminary data.</text>
</comment>
<gene>
    <name evidence="1" type="ORF">P8V03_12360</name>
</gene>
<dbReference type="Gene3D" id="3.30.200.20">
    <property type="entry name" value="Phosphorylase Kinase, domain 1"/>
    <property type="match status" value="1"/>
</dbReference>
<keyword evidence="1" id="KW-0946">Virion</keyword>
<dbReference type="EMBL" id="JARUJP010000014">
    <property type="protein sequence ID" value="MDW8801941.1"/>
    <property type="molecule type" value="Genomic_DNA"/>
</dbReference>
<dbReference type="InterPro" id="IPR014255">
    <property type="entry name" value="Spore_coat_CotS"/>
</dbReference>
<evidence type="ECO:0000313" key="2">
    <source>
        <dbReference type="Proteomes" id="UP001281656"/>
    </source>
</evidence>
<keyword evidence="1" id="KW-0167">Capsid protein</keyword>
<name>A0ABU4JUV9_9CLOT</name>
<proteinExistence type="predicted"/>
<accession>A0ABU4JUV9</accession>
<dbReference type="Proteomes" id="UP001281656">
    <property type="component" value="Unassembled WGS sequence"/>
</dbReference>
<dbReference type="PANTHER" id="PTHR39179:SF1">
    <property type="entry name" value="SPORE COAT PROTEIN I"/>
    <property type="match status" value="1"/>
</dbReference>
<reference evidence="1 2" key="1">
    <citation type="submission" date="2023-04" db="EMBL/GenBank/DDBJ databases">
        <title>Clostridium tannerae sp. nov., isolated from the fecal material of an alpaca.</title>
        <authorList>
            <person name="Miller S."/>
            <person name="Hendry M."/>
            <person name="King J."/>
            <person name="Sankaranarayanan K."/>
            <person name="Lawson P.A."/>
        </authorList>
    </citation>
    <scope>NUCLEOTIDE SEQUENCE [LARGE SCALE GENOMIC DNA]</scope>
    <source>
        <strain evidence="1 2">A1-XYC3</strain>
    </source>
</reference>